<evidence type="ECO:0000256" key="1">
    <source>
        <dbReference type="SAM" id="SignalP"/>
    </source>
</evidence>
<feature type="chain" id="PRO_5041961714" evidence="1">
    <location>
        <begin position="16"/>
        <end position="137"/>
    </location>
</feature>
<dbReference type="Proteomes" id="UP001197093">
    <property type="component" value="Unassembled WGS sequence"/>
</dbReference>
<comment type="caution">
    <text evidence="2">The sequence shown here is derived from an EMBL/GenBank/DDBJ whole genome shotgun (WGS) entry which is preliminary data.</text>
</comment>
<protein>
    <submittedName>
        <fullName evidence="2">Uncharacterized protein</fullName>
    </submittedName>
</protein>
<accession>A0AAD4EP72</accession>
<keyword evidence="1" id="KW-0732">Signal</keyword>
<reference evidence="2" key="1">
    <citation type="submission" date="2023-02" db="EMBL/GenBank/DDBJ databases">
        <authorList>
            <person name="Palmer J.M."/>
        </authorList>
    </citation>
    <scope>NUCLEOTIDE SEQUENCE</scope>
    <source>
        <strain evidence="2">FW57</strain>
    </source>
</reference>
<dbReference type="AlphaFoldDB" id="A0AAD4EP72"/>
<proteinExistence type="predicted"/>
<name>A0AAD4EP72_9PEZI</name>
<evidence type="ECO:0000313" key="2">
    <source>
        <dbReference type="EMBL" id="KAG7284680.1"/>
    </source>
</evidence>
<keyword evidence="3" id="KW-1185">Reference proteome</keyword>
<feature type="signal peptide" evidence="1">
    <location>
        <begin position="1"/>
        <end position="15"/>
    </location>
</feature>
<gene>
    <name evidence="2" type="ORF">NEMBOFW57_009289</name>
</gene>
<organism evidence="2 3">
    <name type="scientific">Staphylotrichum longicolle</name>
    <dbReference type="NCBI Taxonomy" id="669026"/>
    <lineage>
        <taxon>Eukaryota</taxon>
        <taxon>Fungi</taxon>
        <taxon>Dikarya</taxon>
        <taxon>Ascomycota</taxon>
        <taxon>Pezizomycotina</taxon>
        <taxon>Sordariomycetes</taxon>
        <taxon>Sordariomycetidae</taxon>
        <taxon>Sordariales</taxon>
        <taxon>Chaetomiaceae</taxon>
        <taxon>Staphylotrichum</taxon>
    </lineage>
</organism>
<sequence>MHLTPLLTLLPLAAATITITKRCSPLRDPDLALGYLPPAPCWQTFDPACRPHLLQGTTMTLDAPHGLAVVYGVSASCAAQIAEELQREKEGRKNYGWVRTHGWLTVIEPQVEGGERVLVVSGMGEEAVRRYQGLGYQ</sequence>
<evidence type="ECO:0000313" key="3">
    <source>
        <dbReference type="Proteomes" id="UP001197093"/>
    </source>
</evidence>
<dbReference type="EMBL" id="JAHCVI010000005">
    <property type="protein sequence ID" value="KAG7284680.1"/>
    <property type="molecule type" value="Genomic_DNA"/>
</dbReference>